<accession>A0AAD3HBF6</accession>
<feature type="signal peptide" evidence="1">
    <location>
        <begin position="1"/>
        <end position="19"/>
    </location>
</feature>
<dbReference type="Proteomes" id="UP001054902">
    <property type="component" value="Unassembled WGS sequence"/>
</dbReference>
<dbReference type="EMBL" id="BLLK01000058">
    <property type="protein sequence ID" value="GFH57632.1"/>
    <property type="molecule type" value="Genomic_DNA"/>
</dbReference>
<feature type="domain" description="Peptidase M11 gametolysin" evidence="2">
    <location>
        <begin position="143"/>
        <end position="321"/>
    </location>
</feature>
<sequence>MKLAIIYSYILSLTVLSRAQSKLRNSSKQQSSRQLDGEVNIECVVSEIDGLFPPEEGDREESIYGCASDEDDSMYFFNEDPATLLGENFISGETLLSVSLDAFTSDGLIDVEQASIPGSSTVTLLDENSTRRRRLTSTGIKKVLVIRVESSNGSVAPFQSEAQMANDVFEDENNLAKRYDECSNGKLQFQPATGNGVITVKTSESLNGMAWSRCGDIALQGASGITRDYTMIICPTAVDFGGAAAWGTMPGNISWYTSTYASAPIAQMHEVGHNLGHAHSGKGGITYADPTCNMGNRGSWSDSGSRYCFNAAKTFVNGWYSEYDHTMDPSTQEFDGKMYGINAVRDGTISTNGKVVMKLQGQGEKDLYLMFQRKAGANSQIPQDGDKVVITEQEYSLGVSSSWQAALGEGESFSFEWGSGSSEIKVCDINLNESYAKIVVGKSGQVSCGTVTASPTSSPTRNILEDELPKCQDVPNKFQWSATKKKTCKFVANRLSRCNRDGIAALCPVTCAETLGKPCEAFDRPTSFNVQKVKRTCQSAADAGLCNKNKVRSFCPIACGVV</sequence>
<dbReference type="Pfam" id="PF05548">
    <property type="entry name" value="Peptidase_M11"/>
    <property type="match status" value="1"/>
</dbReference>
<evidence type="ECO:0000259" key="2">
    <source>
        <dbReference type="Pfam" id="PF05548"/>
    </source>
</evidence>
<evidence type="ECO:0000313" key="3">
    <source>
        <dbReference type="EMBL" id="GFH57632.1"/>
    </source>
</evidence>
<dbReference type="SUPFAM" id="SSF55486">
    <property type="entry name" value="Metalloproteases ('zincins'), catalytic domain"/>
    <property type="match status" value="1"/>
</dbReference>
<feature type="chain" id="PRO_5042088987" description="Peptidase M11 gametolysin domain-containing protein" evidence="1">
    <location>
        <begin position="20"/>
        <end position="562"/>
    </location>
</feature>
<keyword evidence="4" id="KW-1185">Reference proteome</keyword>
<organism evidence="3 4">
    <name type="scientific">Chaetoceros tenuissimus</name>
    <dbReference type="NCBI Taxonomy" id="426638"/>
    <lineage>
        <taxon>Eukaryota</taxon>
        <taxon>Sar</taxon>
        <taxon>Stramenopiles</taxon>
        <taxon>Ochrophyta</taxon>
        <taxon>Bacillariophyta</taxon>
        <taxon>Coscinodiscophyceae</taxon>
        <taxon>Chaetocerotophycidae</taxon>
        <taxon>Chaetocerotales</taxon>
        <taxon>Chaetocerotaceae</taxon>
        <taxon>Chaetoceros</taxon>
    </lineage>
</organism>
<dbReference type="InterPro" id="IPR008752">
    <property type="entry name" value="Peptidase_M11"/>
</dbReference>
<name>A0AAD3HBF6_9STRA</name>
<evidence type="ECO:0000256" key="1">
    <source>
        <dbReference type="SAM" id="SignalP"/>
    </source>
</evidence>
<keyword evidence="1" id="KW-0732">Signal</keyword>
<gene>
    <name evidence="3" type="ORF">CTEN210_14108</name>
</gene>
<proteinExistence type="predicted"/>
<reference evidence="3 4" key="1">
    <citation type="journal article" date="2021" name="Sci. Rep.">
        <title>The genome of the diatom Chaetoceros tenuissimus carries an ancient integrated fragment of an extant virus.</title>
        <authorList>
            <person name="Hongo Y."/>
            <person name="Kimura K."/>
            <person name="Takaki Y."/>
            <person name="Yoshida Y."/>
            <person name="Baba S."/>
            <person name="Kobayashi G."/>
            <person name="Nagasaki K."/>
            <person name="Hano T."/>
            <person name="Tomaru Y."/>
        </authorList>
    </citation>
    <scope>NUCLEOTIDE SEQUENCE [LARGE SCALE GENOMIC DNA]</scope>
    <source>
        <strain evidence="3 4">NIES-3715</strain>
    </source>
</reference>
<protein>
    <recommendedName>
        <fullName evidence="2">Peptidase M11 gametolysin domain-containing protein</fullName>
    </recommendedName>
</protein>
<evidence type="ECO:0000313" key="4">
    <source>
        <dbReference type="Proteomes" id="UP001054902"/>
    </source>
</evidence>
<comment type="caution">
    <text evidence="3">The sequence shown here is derived from an EMBL/GenBank/DDBJ whole genome shotgun (WGS) entry which is preliminary data.</text>
</comment>
<dbReference type="AlphaFoldDB" id="A0AAD3HBF6"/>